<dbReference type="Pfam" id="PF03787">
    <property type="entry name" value="RAMPs"/>
    <property type="match status" value="1"/>
</dbReference>
<keyword evidence="1" id="KW-0051">Antiviral defense</keyword>
<gene>
    <name evidence="3" type="ORF">SAMN02745221_02075</name>
</gene>
<evidence type="ECO:0000256" key="1">
    <source>
        <dbReference type="ARBA" id="ARBA00023118"/>
    </source>
</evidence>
<accession>A0A1M5RNT4</accession>
<protein>
    <submittedName>
        <fullName evidence="3">CRISPR-associated protein Cmr1</fullName>
    </submittedName>
</protein>
<sequence length="328" mass="37658">MRKQIQVYLETVTPLRTGGAYQVRRGIRSSSLLGSLRFWFETICYAGGLVGKKDFDKGRGQFTAPWSGEDLKSLILENGSAEREIIKILLEKRISLPDIIFGTTGWQGRIFISEIKIIKVLKNPFTSSFLRQSGIHSSDDFFWGKCAINFATDDFIAESILYPLLAFMDRYGFWGSKWNLGWGRLQVLDIKERGGELLLWEEGENQFRFSFWGGKDKKFTDLVEKVTSFEDLTSWESGNCRIKALEKGLQKKRIEEILKALIEEKKQKRCVFAREEGEEEKAKMHQVFGTVEKPPPDAPHGSKILPWVYRKGDKYQTGFISITSLLNL</sequence>
<dbReference type="OrthoDB" id="9803106at2"/>
<dbReference type="RefSeq" id="WP_073093447.1">
    <property type="nucleotide sequence ID" value="NZ_FQWY01000053.1"/>
</dbReference>
<dbReference type="InterPro" id="IPR005537">
    <property type="entry name" value="RAMP_III_fam"/>
</dbReference>
<keyword evidence="4" id="KW-1185">Reference proteome</keyword>
<dbReference type="EMBL" id="FQWY01000053">
    <property type="protein sequence ID" value="SHH27892.1"/>
    <property type="molecule type" value="Genomic_DNA"/>
</dbReference>
<name>A0A1M5RNT4_9FIRM</name>
<dbReference type="STRING" id="1123382.SAMN02745221_02075"/>
<dbReference type="AlphaFoldDB" id="A0A1M5RNT4"/>
<organism evidence="3 4">
    <name type="scientific">Thermosyntropha lipolytica DSM 11003</name>
    <dbReference type="NCBI Taxonomy" id="1123382"/>
    <lineage>
        <taxon>Bacteria</taxon>
        <taxon>Bacillati</taxon>
        <taxon>Bacillota</taxon>
        <taxon>Clostridia</taxon>
        <taxon>Eubacteriales</taxon>
        <taxon>Syntrophomonadaceae</taxon>
        <taxon>Thermosyntropha</taxon>
    </lineage>
</organism>
<dbReference type="GO" id="GO:0051607">
    <property type="term" value="P:defense response to virus"/>
    <property type="evidence" value="ECO:0007669"/>
    <property type="project" value="UniProtKB-KW"/>
</dbReference>
<evidence type="ECO:0000313" key="4">
    <source>
        <dbReference type="Proteomes" id="UP000242329"/>
    </source>
</evidence>
<feature type="domain" description="CRISPR type III-associated protein" evidence="2">
    <location>
        <begin position="9"/>
        <end position="185"/>
    </location>
</feature>
<evidence type="ECO:0000313" key="3">
    <source>
        <dbReference type="EMBL" id="SHH27892.1"/>
    </source>
</evidence>
<proteinExistence type="predicted"/>
<reference evidence="4" key="1">
    <citation type="submission" date="2016-11" db="EMBL/GenBank/DDBJ databases">
        <authorList>
            <person name="Varghese N."/>
            <person name="Submissions S."/>
        </authorList>
    </citation>
    <scope>NUCLEOTIDE SEQUENCE [LARGE SCALE GENOMIC DNA]</scope>
    <source>
        <strain evidence="4">DSM 11003</strain>
    </source>
</reference>
<dbReference type="Proteomes" id="UP000242329">
    <property type="component" value="Unassembled WGS sequence"/>
</dbReference>
<evidence type="ECO:0000259" key="2">
    <source>
        <dbReference type="Pfam" id="PF03787"/>
    </source>
</evidence>